<evidence type="ECO:0000259" key="1">
    <source>
        <dbReference type="Pfam" id="PF01849"/>
    </source>
</evidence>
<dbReference type="AlphaFoldDB" id="A0A2G9TDS0"/>
<evidence type="ECO:0000313" key="2">
    <source>
        <dbReference type="EMBL" id="PIO55692.1"/>
    </source>
</evidence>
<dbReference type="InterPro" id="IPR038187">
    <property type="entry name" value="NAC_A/B_dom_sf"/>
</dbReference>
<gene>
    <name evidence="2" type="ORF">TELCIR_22920</name>
</gene>
<dbReference type="EMBL" id="KZ384629">
    <property type="protein sequence ID" value="PIO55692.1"/>
    <property type="molecule type" value="Genomic_DNA"/>
</dbReference>
<protein>
    <recommendedName>
        <fullName evidence="1">NAC-A/B domain-containing protein</fullName>
    </recommendedName>
</protein>
<dbReference type="Pfam" id="PF01849">
    <property type="entry name" value="NAC"/>
    <property type="match status" value="1"/>
</dbReference>
<organism evidence="2 3">
    <name type="scientific">Teladorsagia circumcincta</name>
    <name type="common">Brown stomach worm</name>
    <name type="synonym">Ostertagia circumcincta</name>
    <dbReference type="NCBI Taxonomy" id="45464"/>
    <lineage>
        <taxon>Eukaryota</taxon>
        <taxon>Metazoa</taxon>
        <taxon>Ecdysozoa</taxon>
        <taxon>Nematoda</taxon>
        <taxon>Chromadorea</taxon>
        <taxon>Rhabditida</taxon>
        <taxon>Rhabditina</taxon>
        <taxon>Rhabditomorpha</taxon>
        <taxon>Strongyloidea</taxon>
        <taxon>Trichostrongylidae</taxon>
        <taxon>Teladorsagia</taxon>
    </lineage>
</organism>
<evidence type="ECO:0000313" key="3">
    <source>
        <dbReference type="Proteomes" id="UP000230423"/>
    </source>
</evidence>
<keyword evidence="3" id="KW-1185">Reference proteome</keyword>
<dbReference type="Proteomes" id="UP000230423">
    <property type="component" value="Unassembled WGS sequence"/>
</dbReference>
<feature type="domain" description="NAC-A/B" evidence="1">
    <location>
        <begin position="55"/>
        <end position="77"/>
    </location>
</feature>
<feature type="non-terminal residue" evidence="2">
    <location>
        <position position="78"/>
    </location>
</feature>
<reference evidence="2 3" key="1">
    <citation type="submission" date="2015-09" db="EMBL/GenBank/DDBJ databases">
        <title>Draft genome of the parasitic nematode Teladorsagia circumcincta isolate WARC Sus (inbred).</title>
        <authorList>
            <person name="Mitreva M."/>
        </authorList>
    </citation>
    <scope>NUCLEOTIDE SEQUENCE [LARGE SCALE GENOMIC DNA]</scope>
    <source>
        <strain evidence="2 3">S</strain>
    </source>
</reference>
<feature type="non-terminal residue" evidence="2">
    <location>
        <position position="1"/>
    </location>
</feature>
<name>A0A2G9TDS0_TELCI</name>
<dbReference type="Gene3D" id="2.20.70.30">
    <property type="entry name" value="Nascent polypeptide-associated complex domain"/>
    <property type="match status" value="1"/>
</dbReference>
<accession>A0A2G9TDS0</accession>
<dbReference type="InterPro" id="IPR002715">
    <property type="entry name" value="Nas_poly-pep-assoc_cplx_dom"/>
</dbReference>
<sequence length="78" mass="8651">PIFEIGAVLEEEKIKTQPKISTLAPFNTFLAQAHGWKRLTAAGSHDQRRWNGRSFNNPKVQASVPANTFSITGAEENE</sequence>
<proteinExistence type="predicted"/>